<dbReference type="Gene3D" id="1.20.1250.20">
    <property type="entry name" value="MFS general substrate transporter like domains"/>
    <property type="match status" value="2"/>
</dbReference>
<name>A0A0L8C769_ENSAD</name>
<feature type="region of interest" description="Disordered" evidence="5">
    <location>
        <begin position="1"/>
        <end position="21"/>
    </location>
</feature>
<dbReference type="InterPro" id="IPR036259">
    <property type="entry name" value="MFS_trans_sf"/>
</dbReference>
<evidence type="ECO:0000256" key="6">
    <source>
        <dbReference type="SAM" id="Phobius"/>
    </source>
</evidence>
<proteinExistence type="predicted"/>
<comment type="subcellular location">
    <subcellularLocation>
        <location evidence="1">Membrane</location>
        <topology evidence="1">Multi-pass membrane protein</topology>
    </subcellularLocation>
</comment>
<organism evidence="8 9">
    <name type="scientific">Ensifer adhaerens</name>
    <name type="common">Sinorhizobium morelense</name>
    <dbReference type="NCBI Taxonomy" id="106592"/>
    <lineage>
        <taxon>Bacteria</taxon>
        <taxon>Pseudomonadati</taxon>
        <taxon>Pseudomonadota</taxon>
        <taxon>Alphaproteobacteria</taxon>
        <taxon>Hyphomicrobiales</taxon>
        <taxon>Rhizobiaceae</taxon>
        <taxon>Sinorhizobium/Ensifer group</taxon>
        <taxon>Ensifer</taxon>
    </lineage>
</organism>
<feature type="domain" description="Major facilitator superfamily (MFS) profile" evidence="7">
    <location>
        <begin position="34"/>
        <end position="475"/>
    </location>
</feature>
<dbReference type="Pfam" id="PF07690">
    <property type="entry name" value="MFS_1"/>
    <property type="match status" value="1"/>
</dbReference>
<dbReference type="AlphaFoldDB" id="A0A0L8C769"/>
<evidence type="ECO:0000259" key="7">
    <source>
        <dbReference type="PROSITE" id="PS50850"/>
    </source>
</evidence>
<feature type="transmembrane region" description="Helical" evidence="6">
    <location>
        <begin position="185"/>
        <end position="207"/>
    </location>
</feature>
<evidence type="ECO:0000313" key="9">
    <source>
        <dbReference type="Proteomes" id="UP000037425"/>
    </source>
</evidence>
<evidence type="ECO:0000256" key="1">
    <source>
        <dbReference type="ARBA" id="ARBA00004141"/>
    </source>
</evidence>
<dbReference type="PANTHER" id="PTHR23501">
    <property type="entry name" value="MAJOR FACILITATOR SUPERFAMILY"/>
    <property type="match status" value="1"/>
</dbReference>
<gene>
    <name evidence="8" type="ORF">AC244_03855</name>
</gene>
<feature type="transmembrane region" description="Helical" evidence="6">
    <location>
        <begin position="452"/>
        <end position="471"/>
    </location>
</feature>
<accession>A0A0L8C769</accession>
<dbReference type="EMBL" id="LGAP01000001">
    <property type="protein sequence ID" value="KOF22649.1"/>
    <property type="molecule type" value="Genomic_DNA"/>
</dbReference>
<evidence type="ECO:0000256" key="5">
    <source>
        <dbReference type="SAM" id="MobiDB-lite"/>
    </source>
</evidence>
<dbReference type="PATRIC" id="fig|106592.7.peg.823"/>
<protein>
    <submittedName>
        <fullName evidence="8">MFS transporter</fullName>
    </submittedName>
</protein>
<keyword evidence="2 6" id="KW-0812">Transmembrane</keyword>
<feature type="transmembrane region" description="Helical" evidence="6">
    <location>
        <begin position="376"/>
        <end position="400"/>
    </location>
</feature>
<feature type="transmembrane region" description="Helical" evidence="6">
    <location>
        <begin position="284"/>
        <end position="307"/>
    </location>
</feature>
<feature type="transmembrane region" description="Helical" evidence="6">
    <location>
        <begin position="412"/>
        <end position="432"/>
    </location>
</feature>
<keyword evidence="3 6" id="KW-1133">Transmembrane helix</keyword>
<feature type="transmembrane region" description="Helical" evidence="6">
    <location>
        <begin position="244"/>
        <end position="263"/>
    </location>
</feature>
<dbReference type="RefSeq" id="WP_053247444.1">
    <property type="nucleotide sequence ID" value="NZ_LGAP01000001.1"/>
</dbReference>
<dbReference type="Proteomes" id="UP000037425">
    <property type="component" value="Unassembled WGS sequence"/>
</dbReference>
<evidence type="ECO:0000256" key="2">
    <source>
        <dbReference type="ARBA" id="ARBA00022692"/>
    </source>
</evidence>
<evidence type="ECO:0000256" key="4">
    <source>
        <dbReference type="ARBA" id="ARBA00023136"/>
    </source>
</evidence>
<keyword evidence="4 6" id="KW-0472">Membrane</keyword>
<evidence type="ECO:0000313" key="8">
    <source>
        <dbReference type="EMBL" id="KOF22649.1"/>
    </source>
</evidence>
<feature type="transmembrane region" description="Helical" evidence="6">
    <location>
        <begin position="32"/>
        <end position="56"/>
    </location>
</feature>
<feature type="transmembrane region" description="Helical" evidence="6">
    <location>
        <begin position="319"/>
        <end position="338"/>
    </location>
</feature>
<dbReference type="GO" id="GO:0005886">
    <property type="term" value="C:plasma membrane"/>
    <property type="evidence" value="ECO:0007669"/>
    <property type="project" value="TreeGrafter"/>
</dbReference>
<feature type="transmembrane region" description="Helical" evidence="6">
    <location>
        <begin position="100"/>
        <end position="118"/>
    </location>
</feature>
<comment type="caution">
    <text evidence="8">The sequence shown here is derived from an EMBL/GenBank/DDBJ whole genome shotgun (WGS) entry which is preliminary data.</text>
</comment>
<feature type="transmembrane region" description="Helical" evidence="6">
    <location>
        <begin position="157"/>
        <end position="179"/>
    </location>
</feature>
<feature type="transmembrane region" description="Helical" evidence="6">
    <location>
        <begin position="350"/>
        <end position="370"/>
    </location>
</feature>
<dbReference type="InterPro" id="IPR020846">
    <property type="entry name" value="MFS_dom"/>
</dbReference>
<feature type="transmembrane region" description="Helical" evidence="6">
    <location>
        <begin position="219"/>
        <end position="238"/>
    </location>
</feature>
<reference evidence="9" key="1">
    <citation type="submission" date="2015-07" db="EMBL/GenBank/DDBJ databases">
        <title>Whole genome sequence of an Ensifer adhaerens strain isolated from a cave pool in the Wind Cave National Park.</title>
        <authorList>
            <person name="Eng W.W.H."/>
            <person name="Gan H.M."/>
            <person name="Barton H.A."/>
            <person name="Savka M.A."/>
        </authorList>
    </citation>
    <scope>NUCLEOTIDE SEQUENCE [LARGE SCALE GENOMIC DNA]</scope>
    <source>
        <strain evidence="9">SD006</strain>
    </source>
</reference>
<sequence length="496" mass="52425">MSMTKDGRDAGKSGPHSEAEGRWSELLQPNHLAATVTLCLGVALFAFNEFFISTALPTAVEDFGGAALLSWAFTLYLVFAIVGGALAANVKARFGARNTLIAAALVFVAGTAIATLATSMPQVLVGRLFQGLGEGVIAAVCYALIPELFPPRLVPKVFGAEAIVWATAAFAGPLISGFLTEYWSWRAAFFVNIPAAAIFIALVVAIVPRQTRSSQVVQPIPLLRLSAFGLGILLISVSNMVQNGFAMAALLVTAIAILVNTIHIDRRSRHSILPLGAFAVRRPLGTGLWIILLMPLAQASGSVYLVYGLQHLWNFGPTAAGFSSALMAMSWSLTAILVASLRSHDLRVRLIWVGPLLLCLGLVGLTLAIATGEFRLVFAGQVAIGAGFGVCWGTLSQLLMDVSPTAERDKTSALLPTLQSAGYAIGAAAFGLTANMRGFDEGARVVVIRDALLAVFAIACVISIASLVFGIRTVRLAHGKRSTEARIRSRYPVPID</sequence>
<feature type="transmembrane region" description="Helical" evidence="6">
    <location>
        <begin position="124"/>
        <end position="145"/>
    </location>
</feature>
<evidence type="ECO:0000256" key="3">
    <source>
        <dbReference type="ARBA" id="ARBA00022989"/>
    </source>
</evidence>
<dbReference type="GO" id="GO:0022857">
    <property type="term" value="F:transmembrane transporter activity"/>
    <property type="evidence" value="ECO:0007669"/>
    <property type="project" value="InterPro"/>
</dbReference>
<dbReference type="PANTHER" id="PTHR23501:SF154">
    <property type="entry name" value="MULTIDRUG-EFFLUX TRANSPORTER RV1634-RELATED"/>
    <property type="match status" value="1"/>
</dbReference>
<dbReference type="SUPFAM" id="SSF103473">
    <property type="entry name" value="MFS general substrate transporter"/>
    <property type="match status" value="1"/>
</dbReference>
<dbReference type="PROSITE" id="PS50850">
    <property type="entry name" value="MFS"/>
    <property type="match status" value="1"/>
</dbReference>
<feature type="transmembrane region" description="Helical" evidence="6">
    <location>
        <begin position="68"/>
        <end position="88"/>
    </location>
</feature>
<dbReference type="InterPro" id="IPR011701">
    <property type="entry name" value="MFS"/>
</dbReference>